<dbReference type="PANTHER" id="PTHR47655:SF3">
    <property type="entry name" value="ZN(II)2CYS6 TRANSCRIPTION FACTOR (EUROFUNG)"/>
    <property type="match status" value="1"/>
</dbReference>
<feature type="compositionally biased region" description="Low complexity" evidence="1">
    <location>
        <begin position="319"/>
        <end position="337"/>
    </location>
</feature>
<feature type="compositionally biased region" description="Basic residues" evidence="1">
    <location>
        <begin position="363"/>
        <end position="376"/>
    </location>
</feature>
<name>A0A8H8DDU4_9ASCO</name>
<evidence type="ECO:0000313" key="3">
    <source>
        <dbReference type="EMBL" id="KAG5422359.1"/>
    </source>
</evidence>
<feature type="compositionally biased region" description="Low complexity" evidence="1">
    <location>
        <begin position="347"/>
        <end position="358"/>
    </location>
</feature>
<accession>A0A8H8DDU4</accession>
<dbReference type="InterPro" id="IPR052783">
    <property type="entry name" value="Metabolic/Drug-Res_Regulator"/>
</dbReference>
<dbReference type="PANTHER" id="PTHR47655">
    <property type="entry name" value="QUINIC ACID UTILIZATION ACTIVATOR"/>
    <property type="match status" value="1"/>
</dbReference>
<feature type="compositionally biased region" description="Basic and acidic residues" evidence="1">
    <location>
        <begin position="263"/>
        <end position="274"/>
    </location>
</feature>
<dbReference type="RefSeq" id="XP_067551475.1">
    <property type="nucleotide sequence ID" value="XM_067690201.1"/>
</dbReference>
<dbReference type="Proteomes" id="UP000669133">
    <property type="component" value="Unassembled WGS sequence"/>
</dbReference>
<dbReference type="GO" id="GO:0008270">
    <property type="term" value="F:zinc ion binding"/>
    <property type="evidence" value="ECO:0007669"/>
    <property type="project" value="InterPro"/>
</dbReference>
<dbReference type="AlphaFoldDB" id="A0A8H8DDU4"/>
<dbReference type="PROSITE" id="PS50048">
    <property type="entry name" value="ZN2_CY6_FUNGAL_2"/>
    <property type="match status" value="1"/>
</dbReference>
<dbReference type="GeneID" id="93650083"/>
<evidence type="ECO:0000256" key="1">
    <source>
        <dbReference type="SAM" id="MobiDB-lite"/>
    </source>
</evidence>
<keyword evidence="4" id="KW-1185">Reference proteome</keyword>
<dbReference type="EMBL" id="JAEOAQ010000001">
    <property type="protein sequence ID" value="KAG5422359.1"/>
    <property type="molecule type" value="Genomic_DNA"/>
</dbReference>
<evidence type="ECO:0000313" key="4">
    <source>
        <dbReference type="Proteomes" id="UP000669133"/>
    </source>
</evidence>
<dbReference type="SMART" id="SM00066">
    <property type="entry name" value="GAL4"/>
    <property type="match status" value="1"/>
</dbReference>
<feature type="region of interest" description="Disordered" evidence="1">
    <location>
        <begin position="104"/>
        <end position="124"/>
    </location>
</feature>
<sequence>MQFEPNSHACHVKKKRVGKACDSCRIKKTKCDGKKPCNRCLLDNKICVFTEKRKVKEKIHPPGYIELLETRLDILSKSFETLIELSRPHLPFIEELIQEEEEKSLVKKEVDDSASSPESIEESDKANTIPINKVVSYLIEQRGMLKNVPIEWEEGAYIAANYNEDNMQTSSKLFAEHKMEKLAGSGSNPMECHSSPILKPVNRANSSSSARSYVKKKVKEEPVSPASMHSFSGNFNLNADDRWLSNDPLLSEVDSDSPPSIHETQEHKRQRSVEYDGHNHIPLTASLFSNSYNNYCNQPISKNSSVTSLSNKYEAHSLSSAPNSASTATPPSSIFTSNSPVTVSALRRSSSTISQTQSNKLKSYQHHVHKPSHHSRQASFELKKRNSNGEISPAGSIHDMSSVSQPSSAITPVANGYNDIDKYYDAIGDGVSLQPSFDLSPTNTSADKAMDETIYNDITRGPLNIQGPGAFDVLVGAYEDSFMNNKPFLER</sequence>
<comment type="caution">
    <text evidence="3">The sequence shown here is derived from an EMBL/GenBank/DDBJ whole genome shotgun (WGS) entry which is preliminary data.</text>
</comment>
<feature type="region of interest" description="Disordered" evidence="1">
    <location>
        <begin position="248"/>
        <end position="274"/>
    </location>
</feature>
<dbReference type="CDD" id="cd00067">
    <property type="entry name" value="GAL4"/>
    <property type="match status" value="1"/>
</dbReference>
<protein>
    <submittedName>
        <fullName evidence="3">FCR1</fullName>
    </submittedName>
</protein>
<dbReference type="GO" id="GO:0000981">
    <property type="term" value="F:DNA-binding transcription factor activity, RNA polymerase II-specific"/>
    <property type="evidence" value="ECO:0007669"/>
    <property type="project" value="InterPro"/>
</dbReference>
<reference evidence="3 4" key="1">
    <citation type="submission" date="2020-12" db="EMBL/GenBank/DDBJ databases">
        <title>Effect of drift, selection, and recombination on the evolution of hybrid genomes in Candida yeast pathogens.</title>
        <authorList>
            <person name="Mixao V."/>
            <person name="Ksiezopolska E."/>
            <person name="Saus E."/>
            <person name="Boekhout T."/>
            <person name="Gacser A."/>
            <person name="Gabaldon T."/>
        </authorList>
    </citation>
    <scope>NUCLEOTIDE SEQUENCE [LARGE SCALE GENOMIC DNA]</scope>
    <source>
        <strain evidence="3 4">BP57</strain>
    </source>
</reference>
<organism evidence="3 4">
    <name type="scientific">Candida metapsilosis</name>
    <dbReference type="NCBI Taxonomy" id="273372"/>
    <lineage>
        <taxon>Eukaryota</taxon>
        <taxon>Fungi</taxon>
        <taxon>Dikarya</taxon>
        <taxon>Ascomycota</taxon>
        <taxon>Saccharomycotina</taxon>
        <taxon>Pichiomycetes</taxon>
        <taxon>Debaryomycetaceae</taxon>
        <taxon>Candida/Lodderomyces clade</taxon>
        <taxon>Candida</taxon>
    </lineage>
</organism>
<dbReference type="InterPro" id="IPR036864">
    <property type="entry name" value="Zn2-C6_fun-type_DNA-bd_sf"/>
</dbReference>
<feature type="domain" description="Zn(2)-C6 fungal-type" evidence="2">
    <location>
        <begin position="20"/>
        <end position="49"/>
    </location>
</feature>
<evidence type="ECO:0000259" key="2">
    <source>
        <dbReference type="PROSITE" id="PS50048"/>
    </source>
</evidence>
<feature type="region of interest" description="Disordered" evidence="1">
    <location>
        <begin position="319"/>
        <end position="381"/>
    </location>
</feature>
<dbReference type="SUPFAM" id="SSF57701">
    <property type="entry name" value="Zn2/Cys6 DNA-binding domain"/>
    <property type="match status" value="1"/>
</dbReference>
<dbReference type="InterPro" id="IPR001138">
    <property type="entry name" value="Zn2Cys6_DnaBD"/>
</dbReference>
<gene>
    <name evidence="3" type="ORF">I9W82_001454</name>
</gene>
<dbReference type="PROSITE" id="PS00463">
    <property type="entry name" value="ZN2_CY6_FUNGAL_1"/>
    <property type="match status" value="1"/>
</dbReference>
<dbReference type="Gene3D" id="4.10.240.10">
    <property type="entry name" value="Zn(2)-C6 fungal-type DNA-binding domain"/>
    <property type="match status" value="1"/>
</dbReference>
<proteinExistence type="predicted"/>
<dbReference type="OrthoDB" id="5600212at2759"/>
<dbReference type="Pfam" id="PF00172">
    <property type="entry name" value="Zn_clus"/>
    <property type="match status" value="1"/>
</dbReference>